<dbReference type="Gene3D" id="3.30.200.20">
    <property type="entry name" value="Phosphorylase Kinase, domain 1"/>
    <property type="match status" value="1"/>
</dbReference>
<comment type="caution">
    <text evidence="1">The sequence shown here is derived from an EMBL/GenBank/DDBJ whole genome shotgun (WGS) entry which is preliminary data.</text>
</comment>
<dbReference type="SUPFAM" id="SSF56112">
    <property type="entry name" value="Protein kinase-like (PK-like)"/>
    <property type="match status" value="1"/>
</dbReference>
<dbReference type="AlphaFoldDB" id="A0A9X1WEJ4"/>
<keyword evidence="2" id="KW-1185">Reference proteome</keyword>
<dbReference type="RefSeq" id="WP_244358218.1">
    <property type="nucleotide sequence ID" value="NZ_JAJNNZ010000011.1"/>
</dbReference>
<dbReference type="Pfam" id="PF01633">
    <property type="entry name" value="Choline_kinase"/>
    <property type="match status" value="1"/>
</dbReference>
<dbReference type="Proteomes" id="UP001139488">
    <property type="component" value="Unassembled WGS sequence"/>
</dbReference>
<sequence length="290" mass="33165">MNWSSATALDPTLKWLPSLLNEQPFRAAPLSGGLTNRCWRIEVQGSAPMLWRPSGKATQSFDLCRQHEAKVLQSVAGTLETNQFIAVNDKGLLVTWVEGDVINESLSQHQVLSVLSDIHRSLVCPEKTGSNLKKFDFTAKVDTYWHNLRDLPERDKYQLTYQRFRECSLKTISDAVLCHLDLGQYNLLRTTNGIAIIDWEYAAIADPRLDLALTLDNIQGDVETGVREYCQLRGITFTQEWLDGVKKWQQHSRLMAILWYLLAFQVWRVPEYLAIAEQIDATICRVDHCL</sequence>
<gene>
    <name evidence="1" type="ORF">LNL84_14070</name>
</gene>
<dbReference type="EMBL" id="JAJNNZ010000011">
    <property type="protein sequence ID" value="MCJ2377960.1"/>
    <property type="molecule type" value="Genomic_DNA"/>
</dbReference>
<dbReference type="InterPro" id="IPR052077">
    <property type="entry name" value="CcrZ_PhaseVar_Mediator"/>
</dbReference>
<accession>A0A9X1WEJ4</accession>
<protein>
    <submittedName>
        <fullName evidence="1">Phosphotransferase</fullName>
    </submittedName>
</protein>
<dbReference type="InterPro" id="IPR011009">
    <property type="entry name" value="Kinase-like_dom_sf"/>
</dbReference>
<organism evidence="1 2">
    <name type="scientific">Vibrio gelatinilyticus</name>
    <dbReference type="NCBI Taxonomy" id="2893468"/>
    <lineage>
        <taxon>Bacteria</taxon>
        <taxon>Pseudomonadati</taxon>
        <taxon>Pseudomonadota</taxon>
        <taxon>Gammaproteobacteria</taxon>
        <taxon>Vibrionales</taxon>
        <taxon>Vibrionaceae</taxon>
        <taxon>Vibrio</taxon>
    </lineage>
</organism>
<proteinExistence type="predicted"/>
<evidence type="ECO:0000313" key="1">
    <source>
        <dbReference type="EMBL" id="MCJ2377960.1"/>
    </source>
</evidence>
<dbReference type="PANTHER" id="PTHR40086">
    <property type="entry name" value="PHOSPHOTRANSFERASE YTMP-RELATED"/>
    <property type="match status" value="1"/>
</dbReference>
<name>A0A9X1WEJ4_9VIBR</name>
<reference evidence="1" key="1">
    <citation type="submission" date="2021-11" db="EMBL/GenBank/DDBJ databases">
        <title>Vibrio ZSDE26 sp. nov. and Vibrio ZSDZ34 sp. nov., isolated from coastal seawater in Qingdao.</title>
        <authorList>
            <person name="Zhang P."/>
        </authorList>
    </citation>
    <scope>NUCLEOTIDE SEQUENCE</scope>
    <source>
        <strain evidence="1">ZSDZ34</strain>
    </source>
</reference>
<dbReference type="PANTHER" id="PTHR40086:SF1">
    <property type="entry name" value="CELL CYCLE REGULATOR CCRZ"/>
    <property type="match status" value="1"/>
</dbReference>
<dbReference type="Gene3D" id="3.90.1200.10">
    <property type="match status" value="1"/>
</dbReference>
<evidence type="ECO:0000313" key="2">
    <source>
        <dbReference type="Proteomes" id="UP001139488"/>
    </source>
</evidence>